<keyword evidence="8 12" id="KW-0443">Lipid metabolism</keyword>
<name>A0A7S2RD82_9STRA</name>
<evidence type="ECO:0000256" key="12">
    <source>
        <dbReference type="RuleBase" id="RU361115"/>
    </source>
</evidence>
<keyword evidence="4 12" id="KW-0808">Transferase</keyword>
<dbReference type="GO" id="GO:0030148">
    <property type="term" value="P:sphingolipid biosynthetic process"/>
    <property type="evidence" value="ECO:0007669"/>
    <property type="project" value="TreeGrafter"/>
</dbReference>
<gene>
    <name evidence="13" type="ORF">EANT1437_LOCUS6002</name>
</gene>
<dbReference type="GO" id="GO:0009922">
    <property type="term" value="F:fatty acid elongase activity"/>
    <property type="evidence" value="ECO:0007669"/>
    <property type="project" value="UniProtKB-EC"/>
</dbReference>
<comment type="similarity">
    <text evidence="2 12">Belongs to the ELO family.</text>
</comment>
<feature type="transmembrane region" description="Helical" evidence="12">
    <location>
        <begin position="26"/>
        <end position="47"/>
    </location>
</feature>
<feature type="transmembrane region" description="Helical" evidence="12">
    <location>
        <begin position="167"/>
        <end position="185"/>
    </location>
</feature>
<comment type="subcellular location">
    <subcellularLocation>
        <location evidence="1">Membrane</location>
        <topology evidence="1">Multi-pass membrane protein</topology>
    </subcellularLocation>
</comment>
<protein>
    <recommendedName>
        <fullName evidence="12">Elongation of fatty acids protein</fullName>
        <ecNumber evidence="12">2.3.1.-</ecNumber>
    </recommendedName>
</protein>
<sequence length="290" mass="33524">MNRFIEILLNPSSFDWSDPDLPLSSFYYLSLSSIGYVSFVILATTVSRKYCRKNHEKEFYANNGNGWDPWFMNSDLSSVQFIHNVNLVISSAIMLGGVVVESLKRLDLESQVGSDKSGVSFLICEHDIGTSASGSLYYWSYIYYLSKYYELFDTLLQLARGKPPPHFVLHVYHHALVMFMAWFWVETKQSLQFIGLGFNTAVHVVMYTYFLQRTITKRVPRWKRFVTLFQIFQFCTSFFLIFVLFYKVLVEKQECAGMGAVVGNAIFNLTLLDQFIAVFKKGRKASKKKT</sequence>
<evidence type="ECO:0000256" key="4">
    <source>
        <dbReference type="ARBA" id="ARBA00022679"/>
    </source>
</evidence>
<organism evidence="13">
    <name type="scientific">Eucampia antarctica</name>
    <dbReference type="NCBI Taxonomy" id="49252"/>
    <lineage>
        <taxon>Eukaryota</taxon>
        <taxon>Sar</taxon>
        <taxon>Stramenopiles</taxon>
        <taxon>Ochrophyta</taxon>
        <taxon>Bacillariophyta</taxon>
        <taxon>Mediophyceae</taxon>
        <taxon>Biddulphiophycidae</taxon>
        <taxon>Hemiaulales</taxon>
        <taxon>Hemiaulaceae</taxon>
        <taxon>Eucampia</taxon>
    </lineage>
</organism>
<feature type="transmembrane region" description="Helical" evidence="12">
    <location>
        <begin position="231"/>
        <end position="250"/>
    </location>
</feature>
<keyword evidence="9 12" id="KW-0472">Membrane</keyword>
<dbReference type="PANTHER" id="PTHR11157">
    <property type="entry name" value="FATTY ACID ACYL TRANSFERASE-RELATED"/>
    <property type="match status" value="1"/>
</dbReference>
<evidence type="ECO:0000256" key="5">
    <source>
        <dbReference type="ARBA" id="ARBA00022692"/>
    </source>
</evidence>
<keyword evidence="3 12" id="KW-0444">Lipid biosynthesis</keyword>
<evidence type="ECO:0000256" key="10">
    <source>
        <dbReference type="ARBA" id="ARBA00023160"/>
    </source>
</evidence>
<evidence type="ECO:0000256" key="3">
    <source>
        <dbReference type="ARBA" id="ARBA00022516"/>
    </source>
</evidence>
<dbReference type="AlphaFoldDB" id="A0A7S2RD82"/>
<dbReference type="InterPro" id="IPR002076">
    <property type="entry name" value="ELO_fam"/>
</dbReference>
<dbReference type="Pfam" id="PF01151">
    <property type="entry name" value="ELO"/>
    <property type="match status" value="1"/>
</dbReference>
<evidence type="ECO:0000256" key="11">
    <source>
        <dbReference type="ARBA" id="ARBA00047375"/>
    </source>
</evidence>
<keyword evidence="5 12" id="KW-0812">Transmembrane</keyword>
<evidence type="ECO:0000256" key="8">
    <source>
        <dbReference type="ARBA" id="ARBA00023098"/>
    </source>
</evidence>
<evidence type="ECO:0000256" key="2">
    <source>
        <dbReference type="ARBA" id="ARBA00007263"/>
    </source>
</evidence>
<evidence type="ECO:0000256" key="6">
    <source>
        <dbReference type="ARBA" id="ARBA00022832"/>
    </source>
</evidence>
<dbReference type="GO" id="GO:0019367">
    <property type="term" value="P:fatty acid elongation, saturated fatty acid"/>
    <property type="evidence" value="ECO:0007669"/>
    <property type="project" value="TreeGrafter"/>
</dbReference>
<dbReference type="EC" id="2.3.1.-" evidence="12"/>
<evidence type="ECO:0000256" key="7">
    <source>
        <dbReference type="ARBA" id="ARBA00022989"/>
    </source>
</evidence>
<dbReference type="GO" id="GO:0005789">
    <property type="term" value="C:endoplasmic reticulum membrane"/>
    <property type="evidence" value="ECO:0007669"/>
    <property type="project" value="TreeGrafter"/>
</dbReference>
<keyword evidence="10 12" id="KW-0275">Fatty acid biosynthesis</keyword>
<keyword evidence="6 12" id="KW-0276">Fatty acid metabolism</keyword>
<dbReference type="GO" id="GO:0034625">
    <property type="term" value="P:fatty acid elongation, monounsaturated fatty acid"/>
    <property type="evidence" value="ECO:0007669"/>
    <property type="project" value="TreeGrafter"/>
</dbReference>
<keyword evidence="7 12" id="KW-1133">Transmembrane helix</keyword>
<dbReference type="PANTHER" id="PTHR11157:SF134">
    <property type="entry name" value="ELONGATION OF FATTY ACIDS PROTEIN 1-RELATED"/>
    <property type="match status" value="1"/>
</dbReference>
<dbReference type="GO" id="GO:0034626">
    <property type="term" value="P:fatty acid elongation, polyunsaturated fatty acid"/>
    <property type="evidence" value="ECO:0007669"/>
    <property type="project" value="TreeGrafter"/>
</dbReference>
<feature type="transmembrane region" description="Helical" evidence="12">
    <location>
        <begin position="256"/>
        <end position="279"/>
    </location>
</feature>
<comment type="catalytic activity">
    <reaction evidence="11">
        <text>a very-long-chain acyl-CoA + malonyl-CoA + H(+) = a very-long-chain 3-oxoacyl-CoA + CO2 + CoA</text>
        <dbReference type="Rhea" id="RHEA:32727"/>
        <dbReference type="ChEBI" id="CHEBI:15378"/>
        <dbReference type="ChEBI" id="CHEBI:16526"/>
        <dbReference type="ChEBI" id="CHEBI:57287"/>
        <dbReference type="ChEBI" id="CHEBI:57384"/>
        <dbReference type="ChEBI" id="CHEBI:90725"/>
        <dbReference type="ChEBI" id="CHEBI:90736"/>
        <dbReference type="EC" id="2.3.1.199"/>
    </reaction>
</comment>
<evidence type="ECO:0000256" key="1">
    <source>
        <dbReference type="ARBA" id="ARBA00004141"/>
    </source>
</evidence>
<reference evidence="13" key="1">
    <citation type="submission" date="2021-01" db="EMBL/GenBank/DDBJ databases">
        <authorList>
            <person name="Corre E."/>
            <person name="Pelletier E."/>
            <person name="Niang G."/>
            <person name="Scheremetjew M."/>
            <person name="Finn R."/>
            <person name="Kale V."/>
            <person name="Holt S."/>
            <person name="Cochrane G."/>
            <person name="Meng A."/>
            <person name="Brown T."/>
            <person name="Cohen L."/>
        </authorList>
    </citation>
    <scope>NUCLEOTIDE SEQUENCE</scope>
    <source>
        <strain evidence="13">CCMP1452</strain>
    </source>
</reference>
<proteinExistence type="inferred from homology"/>
<dbReference type="GO" id="GO:0042761">
    <property type="term" value="P:very long-chain fatty acid biosynthetic process"/>
    <property type="evidence" value="ECO:0007669"/>
    <property type="project" value="TreeGrafter"/>
</dbReference>
<comment type="catalytic activity">
    <reaction evidence="12">
        <text>an acyl-CoA + malonyl-CoA + H(+) = a 3-oxoacyl-CoA + CO2 + CoA</text>
        <dbReference type="Rhea" id="RHEA:50252"/>
        <dbReference type="ChEBI" id="CHEBI:15378"/>
        <dbReference type="ChEBI" id="CHEBI:16526"/>
        <dbReference type="ChEBI" id="CHEBI:57287"/>
        <dbReference type="ChEBI" id="CHEBI:57384"/>
        <dbReference type="ChEBI" id="CHEBI:58342"/>
        <dbReference type="ChEBI" id="CHEBI:90726"/>
    </reaction>
    <physiologicalReaction direction="left-to-right" evidence="12">
        <dbReference type="Rhea" id="RHEA:50253"/>
    </physiologicalReaction>
</comment>
<evidence type="ECO:0000256" key="9">
    <source>
        <dbReference type="ARBA" id="ARBA00023136"/>
    </source>
</evidence>
<dbReference type="EMBL" id="HBHI01011685">
    <property type="protein sequence ID" value="CAD9667548.1"/>
    <property type="molecule type" value="Transcribed_RNA"/>
</dbReference>
<feature type="transmembrane region" description="Helical" evidence="12">
    <location>
        <begin position="191"/>
        <end position="210"/>
    </location>
</feature>
<accession>A0A7S2RD82</accession>
<evidence type="ECO:0000313" key="13">
    <source>
        <dbReference type="EMBL" id="CAD9667548.1"/>
    </source>
</evidence>